<comment type="caution">
    <text evidence="2">The sequence shown here is derived from an EMBL/GenBank/DDBJ whole genome shotgun (WGS) entry which is preliminary data.</text>
</comment>
<reference evidence="2 3" key="1">
    <citation type="submission" date="2024-06" db="EMBL/GenBank/DDBJ databases">
        <title>The Natural Products Discovery Center: Release of the First 8490 Sequenced Strains for Exploring Actinobacteria Biosynthetic Diversity.</title>
        <authorList>
            <person name="Kalkreuter E."/>
            <person name="Kautsar S.A."/>
            <person name="Yang D."/>
            <person name="Bader C.D."/>
            <person name="Teijaro C.N."/>
            <person name="Fluegel L."/>
            <person name="Davis C.M."/>
            <person name="Simpson J.R."/>
            <person name="Lauterbach L."/>
            <person name="Steele A.D."/>
            <person name="Gui C."/>
            <person name="Meng S."/>
            <person name="Li G."/>
            <person name="Viehrig K."/>
            <person name="Ye F."/>
            <person name="Su P."/>
            <person name="Kiefer A.F."/>
            <person name="Nichols A."/>
            <person name="Cepeda A.J."/>
            <person name="Yan W."/>
            <person name="Fan B."/>
            <person name="Jiang Y."/>
            <person name="Adhikari A."/>
            <person name="Zheng C.-J."/>
            <person name="Schuster L."/>
            <person name="Cowan T.M."/>
            <person name="Smanski M.J."/>
            <person name="Chevrette M.G."/>
            <person name="De Carvalho L.P.S."/>
            <person name="Shen B."/>
        </authorList>
    </citation>
    <scope>NUCLEOTIDE SEQUENCE [LARGE SCALE GENOMIC DNA]</scope>
    <source>
        <strain evidence="2 3">NPDC049574</strain>
    </source>
</reference>
<gene>
    <name evidence="2" type="ORF">AB0K40_08285</name>
</gene>
<protein>
    <submittedName>
        <fullName evidence="2">NYN domain-containing protein</fullName>
    </submittedName>
</protein>
<name>A0ABV3GYX9_9ACTN</name>
<dbReference type="Pfam" id="PF01936">
    <property type="entry name" value="NYN"/>
    <property type="match status" value="1"/>
</dbReference>
<feature type="domain" description="NYN" evidence="1">
    <location>
        <begin position="72"/>
        <end position="149"/>
    </location>
</feature>
<proteinExistence type="predicted"/>
<dbReference type="EMBL" id="JBFARM010000002">
    <property type="protein sequence ID" value="MEV4285491.1"/>
    <property type="molecule type" value="Genomic_DNA"/>
</dbReference>
<dbReference type="Gene3D" id="3.40.50.1010">
    <property type="entry name" value="5'-nuclease"/>
    <property type="match status" value="1"/>
</dbReference>
<evidence type="ECO:0000313" key="3">
    <source>
        <dbReference type="Proteomes" id="UP001552427"/>
    </source>
</evidence>
<dbReference type="InterPro" id="IPR021139">
    <property type="entry name" value="NYN"/>
</dbReference>
<dbReference type="RefSeq" id="WP_364446092.1">
    <property type="nucleotide sequence ID" value="NZ_JBFARM010000002.1"/>
</dbReference>
<evidence type="ECO:0000259" key="1">
    <source>
        <dbReference type="Pfam" id="PF01936"/>
    </source>
</evidence>
<organism evidence="2 3">
    <name type="scientific">Nonomuraea bangladeshensis</name>
    <dbReference type="NCBI Taxonomy" id="404385"/>
    <lineage>
        <taxon>Bacteria</taxon>
        <taxon>Bacillati</taxon>
        <taxon>Actinomycetota</taxon>
        <taxon>Actinomycetes</taxon>
        <taxon>Streptosporangiales</taxon>
        <taxon>Streptosporangiaceae</taxon>
        <taxon>Nonomuraea</taxon>
    </lineage>
</organism>
<sequence>MRTDRLHSTQRRSTRRRQHFRHAFYRTRAVHLLDIENLTASTRPGALEVTATMQLYRTAVPIGRMDQFIAAVNPRSLVSAGIALQGVQLLTLSGPDGADRALVETALEDHLDQRFSRVVIGSGDGYFADLAVWLIGRGVHVTVVSRRGALNWRLYTSVPDTVILDSATVHVA</sequence>
<keyword evidence="3" id="KW-1185">Reference proteome</keyword>
<evidence type="ECO:0000313" key="2">
    <source>
        <dbReference type="EMBL" id="MEV4285491.1"/>
    </source>
</evidence>
<accession>A0ABV3GYX9</accession>
<dbReference type="Proteomes" id="UP001552427">
    <property type="component" value="Unassembled WGS sequence"/>
</dbReference>